<dbReference type="NCBIfam" id="NF003593">
    <property type="entry name" value="PRK05255.1-1"/>
    <property type="match status" value="1"/>
</dbReference>
<comment type="similarity">
    <text evidence="5">Belongs to the DarP family.</text>
</comment>
<dbReference type="HAMAP" id="MF_00765">
    <property type="entry name" value="DarP"/>
    <property type="match status" value="1"/>
</dbReference>
<evidence type="ECO:0000256" key="5">
    <source>
        <dbReference type="HAMAP-Rule" id="MF_00765"/>
    </source>
</evidence>
<dbReference type="Proteomes" id="UP001107961">
    <property type="component" value="Unassembled WGS sequence"/>
</dbReference>
<gene>
    <name evidence="5" type="primary">darP</name>
    <name evidence="6" type="ORF">LZG35_15675</name>
</gene>
<keyword evidence="2 5" id="KW-0690">Ribosome biogenesis</keyword>
<dbReference type="KEGG" id="axe:P40_16850"/>
<dbReference type="GO" id="GO:0005829">
    <property type="term" value="C:cytosol"/>
    <property type="evidence" value="ECO:0007669"/>
    <property type="project" value="TreeGrafter"/>
</dbReference>
<keyword evidence="7" id="KW-1185">Reference proteome</keyword>
<reference evidence="6" key="1">
    <citation type="submission" date="2022-01" db="EMBL/GenBank/DDBJ databases">
        <authorList>
            <person name="Karlyshev A.V."/>
            <person name="Jaspars M."/>
        </authorList>
    </citation>
    <scope>NUCLEOTIDE SEQUENCE</scope>
    <source>
        <strain evidence="6">AGSA3-2</strain>
    </source>
</reference>
<evidence type="ECO:0000313" key="7">
    <source>
        <dbReference type="Proteomes" id="UP001107961"/>
    </source>
</evidence>
<accession>A0A9Q3ZI02</accession>
<evidence type="ECO:0000256" key="4">
    <source>
        <dbReference type="ARBA" id="ARBA00022884"/>
    </source>
</evidence>
<dbReference type="CDD" id="cd16331">
    <property type="entry name" value="YjgA-like"/>
    <property type="match status" value="1"/>
</dbReference>
<keyword evidence="3 5" id="KW-0699">rRNA-binding</keyword>
<dbReference type="EMBL" id="JAJVKT010000020">
    <property type="protein sequence ID" value="MCE7510077.1"/>
    <property type="molecule type" value="Genomic_DNA"/>
</dbReference>
<dbReference type="GO" id="GO:0019843">
    <property type="term" value="F:rRNA binding"/>
    <property type="evidence" value="ECO:0007669"/>
    <property type="project" value="UniProtKB-UniRule"/>
</dbReference>
<dbReference type="SUPFAM" id="SSF158710">
    <property type="entry name" value="PSPTO4464-like"/>
    <property type="match status" value="1"/>
</dbReference>
<organism evidence="6 7">
    <name type="scientific">Alloalcanivorax xenomutans</name>
    <dbReference type="NCBI Taxonomy" id="1094342"/>
    <lineage>
        <taxon>Bacteria</taxon>
        <taxon>Pseudomonadati</taxon>
        <taxon>Pseudomonadota</taxon>
        <taxon>Gammaproteobacteria</taxon>
        <taxon>Oceanospirillales</taxon>
        <taxon>Alcanivoracaceae</taxon>
        <taxon>Alloalcanivorax</taxon>
    </lineage>
</organism>
<evidence type="ECO:0000256" key="1">
    <source>
        <dbReference type="ARBA" id="ARBA00022490"/>
    </source>
</evidence>
<evidence type="ECO:0000313" key="6">
    <source>
        <dbReference type="EMBL" id="MCE7510077.1"/>
    </source>
</evidence>
<comment type="caution">
    <text evidence="6">The sequence shown here is derived from an EMBL/GenBank/DDBJ whole genome shotgun (WGS) entry which is preliminary data.</text>
</comment>
<name>A0A9Q3ZI02_9GAMM</name>
<comment type="subcellular location">
    <subcellularLocation>
        <location evidence="5">Cytoplasm</location>
    </subcellularLocation>
    <text evidence="5">Associates with late stage pre-50S ribosomal subunits.</text>
</comment>
<dbReference type="GO" id="GO:0043022">
    <property type="term" value="F:ribosome binding"/>
    <property type="evidence" value="ECO:0007669"/>
    <property type="project" value="UniProtKB-UniRule"/>
</dbReference>
<dbReference type="GO" id="GO:1902626">
    <property type="term" value="P:assembly of large subunit precursor of preribosome"/>
    <property type="evidence" value="ECO:0007669"/>
    <property type="project" value="UniProtKB-UniRule"/>
</dbReference>
<dbReference type="AlphaFoldDB" id="A0A9Q3ZI02"/>
<proteinExistence type="inferred from homology"/>
<sequence>MTEYNEPLPPSKTQLKQEMSELQQTGLDIMALKPAQQARLPLNDPLRRALEEARRITNADAQRRHALFVGRLIRDAETDAILSALAALKDPVRQQRLLQWTEQVVAAASAKEAEPVIQQILEFYPRADRQALRNQARNLIKARLDDPGAAEQEQRERFKRERKRFLSALNDLERNAPLY</sequence>
<dbReference type="InterPro" id="IPR006839">
    <property type="entry name" value="DarP"/>
</dbReference>
<dbReference type="PANTHER" id="PTHR38101:SF1">
    <property type="entry name" value="UPF0307 PROTEIN YJGA"/>
    <property type="match status" value="1"/>
</dbReference>
<protein>
    <recommendedName>
        <fullName evidence="5">Dual-action ribosomal maturation protein DarP</fullName>
    </recommendedName>
    <alternativeName>
        <fullName evidence="5">Large ribosomal subunit assembly factor DarP</fullName>
    </alternativeName>
</protein>
<keyword evidence="4 5" id="KW-0694">RNA-binding</keyword>
<dbReference type="Pfam" id="PF04751">
    <property type="entry name" value="DarP"/>
    <property type="match status" value="1"/>
</dbReference>
<evidence type="ECO:0000256" key="2">
    <source>
        <dbReference type="ARBA" id="ARBA00022517"/>
    </source>
</evidence>
<keyword evidence="1 5" id="KW-0963">Cytoplasm</keyword>
<dbReference type="RefSeq" id="WP_026948582.1">
    <property type="nucleotide sequence ID" value="NZ_CBDDTQ010000006.1"/>
</dbReference>
<dbReference type="PANTHER" id="PTHR38101">
    <property type="entry name" value="UPF0307 PROTEIN YJGA"/>
    <property type="match status" value="1"/>
</dbReference>
<evidence type="ECO:0000256" key="3">
    <source>
        <dbReference type="ARBA" id="ARBA00022730"/>
    </source>
</evidence>
<comment type="function">
    <text evidence="5">Member of a network of 50S ribosomal subunit biogenesis factors which assembles along the 30S-50S interface, preventing incorrect 23S rRNA structures from forming. Promotes peptidyl transferase center (PTC) maturation.</text>
</comment>
<dbReference type="Gene3D" id="1.10.60.30">
    <property type="entry name" value="PSPTO4464-like domains"/>
    <property type="match status" value="1"/>
</dbReference>
<dbReference type="InterPro" id="IPR023153">
    <property type="entry name" value="DarP_sf"/>
</dbReference>